<proteinExistence type="predicted"/>
<feature type="region of interest" description="Disordered" evidence="1">
    <location>
        <begin position="26"/>
        <end position="48"/>
    </location>
</feature>
<evidence type="ECO:0000313" key="2">
    <source>
        <dbReference type="EMBL" id="KAK6791761.1"/>
    </source>
</evidence>
<accession>A0AAN8TUC2</accession>
<dbReference type="Proteomes" id="UP001371456">
    <property type="component" value="Unassembled WGS sequence"/>
</dbReference>
<keyword evidence="3" id="KW-1185">Reference proteome</keyword>
<sequence>MVLQEEFVPLLVALSQSGTLKEPDKRKSLISSSINQREGSSPSYPHSLLDDSLHGVANNMLGLDVERILIKSSEERMGNSGEINSHSLVGHNRTTSASNTLSNSNFSPTILGNGNDVFSRPTKDVLESQHAAPLYVL</sequence>
<reference evidence="2 3" key="1">
    <citation type="submission" date="2024-02" db="EMBL/GenBank/DDBJ databases">
        <title>de novo genome assembly of Solanum bulbocastanum strain 11H21.</title>
        <authorList>
            <person name="Hosaka A.J."/>
        </authorList>
    </citation>
    <scope>NUCLEOTIDE SEQUENCE [LARGE SCALE GENOMIC DNA]</scope>
    <source>
        <tissue evidence="2">Young leaves</tissue>
    </source>
</reference>
<name>A0AAN8TUC2_SOLBU</name>
<organism evidence="2 3">
    <name type="scientific">Solanum bulbocastanum</name>
    <name type="common">Wild potato</name>
    <dbReference type="NCBI Taxonomy" id="147425"/>
    <lineage>
        <taxon>Eukaryota</taxon>
        <taxon>Viridiplantae</taxon>
        <taxon>Streptophyta</taxon>
        <taxon>Embryophyta</taxon>
        <taxon>Tracheophyta</taxon>
        <taxon>Spermatophyta</taxon>
        <taxon>Magnoliopsida</taxon>
        <taxon>eudicotyledons</taxon>
        <taxon>Gunneridae</taxon>
        <taxon>Pentapetalae</taxon>
        <taxon>asterids</taxon>
        <taxon>lamiids</taxon>
        <taxon>Solanales</taxon>
        <taxon>Solanaceae</taxon>
        <taxon>Solanoideae</taxon>
        <taxon>Solaneae</taxon>
        <taxon>Solanum</taxon>
    </lineage>
</organism>
<evidence type="ECO:0000256" key="1">
    <source>
        <dbReference type="SAM" id="MobiDB-lite"/>
    </source>
</evidence>
<comment type="caution">
    <text evidence="2">The sequence shown here is derived from an EMBL/GenBank/DDBJ whole genome shotgun (WGS) entry which is preliminary data.</text>
</comment>
<dbReference type="AlphaFoldDB" id="A0AAN8TUC2"/>
<feature type="compositionally biased region" description="Polar residues" evidence="1">
    <location>
        <begin position="29"/>
        <end position="44"/>
    </location>
</feature>
<dbReference type="EMBL" id="JBANQN010000004">
    <property type="protein sequence ID" value="KAK6791761.1"/>
    <property type="molecule type" value="Genomic_DNA"/>
</dbReference>
<protein>
    <submittedName>
        <fullName evidence="2">Uncharacterized protein</fullName>
    </submittedName>
</protein>
<gene>
    <name evidence="2" type="ORF">RDI58_010842</name>
</gene>
<evidence type="ECO:0000313" key="3">
    <source>
        <dbReference type="Proteomes" id="UP001371456"/>
    </source>
</evidence>
<feature type="region of interest" description="Disordered" evidence="1">
    <location>
        <begin position="78"/>
        <end position="101"/>
    </location>
</feature>